<protein>
    <recommendedName>
        <fullName evidence="4">F-box domain-containing protein</fullName>
    </recommendedName>
</protein>
<dbReference type="EMBL" id="CAXLJM020000030">
    <property type="protein sequence ID" value="CAL8098686.1"/>
    <property type="molecule type" value="Genomic_DNA"/>
</dbReference>
<keyword evidence="1" id="KW-1133">Transmembrane helix</keyword>
<name>A0ABP1QE72_9HEXA</name>
<dbReference type="SUPFAM" id="SSF52047">
    <property type="entry name" value="RNI-like"/>
    <property type="match status" value="1"/>
</dbReference>
<accession>A0ABP1QE72</accession>
<comment type="caution">
    <text evidence="2">The sequence shown here is derived from an EMBL/GenBank/DDBJ whole genome shotgun (WGS) entry which is preliminary data.</text>
</comment>
<evidence type="ECO:0000313" key="3">
    <source>
        <dbReference type="Proteomes" id="UP001642540"/>
    </source>
</evidence>
<dbReference type="Proteomes" id="UP001642540">
    <property type="component" value="Unassembled WGS sequence"/>
</dbReference>
<keyword evidence="1" id="KW-0472">Membrane</keyword>
<keyword evidence="1" id="KW-0812">Transmembrane</keyword>
<evidence type="ECO:0000313" key="2">
    <source>
        <dbReference type="EMBL" id="CAL8098686.1"/>
    </source>
</evidence>
<evidence type="ECO:0008006" key="4">
    <source>
        <dbReference type="Google" id="ProtNLM"/>
    </source>
</evidence>
<dbReference type="InterPro" id="IPR032675">
    <property type="entry name" value="LRR_dom_sf"/>
</dbReference>
<proteinExistence type="predicted"/>
<keyword evidence="3" id="KW-1185">Reference proteome</keyword>
<reference evidence="2 3" key="1">
    <citation type="submission" date="2024-08" db="EMBL/GenBank/DDBJ databases">
        <authorList>
            <person name="Cucini C."/>
            <person name="Frati F."/>
        </authorList>
    </citation>
    <scope>NUCLEOTIDE SEQUENCE [LARGE SCALE GENOMIC DNA]</scope>
</reference>
<sequence>MTYTPPEVLDKLLENLLKQDENRNNLLRYRLVNCHWRKIIDPHLEKLLDSGILQPFPKLELVSPTGLEQPGPYVHVPILYNEGKPFPFKSLLLSGSFPVARDSVPAFPEENLMPLPLFFSTFGSYLTSFALHNQEITLNHGALILSAMPFLKVLSLSDVMLINLWDPDAAASLPDEPPVLPFLTTLELKSSPNSSLAMEEKSQPLFMWLISSYADQLVSLNLRTNFPFPHLLQNETYHFSVDGHHEILPFTTSADAFKNLKELTIFRPTERFLHFSKTPALQSLTVIATGIDNGKPVDLWKVTCLVDRCRSTLEKLWLDIEGDELLLPPPGRVIHFCPRQKQGEFLPPAKLPKLKTLGIPFPKLEDEEFFTKKFLEKCSELEELHWIRYRFQNDEEQEDAKEVKEIQDEHPTVVDEDSGNLELPDFTADTSSQERVRKAWEQKIDAVALEEKAIRKKIDMEKEKRRFVFSLESQDEKIVLNLKKNLVAVREKRAAFWEHQISLIPLAEQTREQFLIRLIPTLEGYWNTCAKLMRLYVSSWRKAEGDICVIRRGEGTDEDDLGTLICEMELKAKQNRTHSYMPHAVVAISIGVLFLIYWTVVV</sequence>
<dbReference type="Gene3D" id="3.80.10.10">
    <property type="entry name" value="Ribonuclease Inhibitor"/>
    <property type="match status" value="1"/>
</dbReference>
<gene>
    <name evidence="2" type="ORF">ODALV1_LOCUS10023</name>
</gene>
<organism evidence="2 3">
    <name type="scientific">Orchesella dallaii</name>
    <dbReference type="NCBI Taxonomy" id="48710"/>
    <lineage>
        <taxon>Eukaryota</taxon>
        <taxon>Metazoa</taxon>
        <taxon>Ecdysozoa</taxon>
        <taxon>Arthropoda</taxon>
        <taxon>Hexapoda</taxon>
        <taxon>Collembola</taxon>
        <taxon>Entomobryomorpha</taxon>
        <taxon>Entomobryoidea</taxon>
        <taxon>Orchesellidae</taxon>
        <taxon>Orchesellinae</taxon>
        <taxon>Orchesella</taxon>
    </lineage>
</organism>
<feature type="transmembrane region" description="Helical" evidence="1">
    <location>
        <begin position="580"/>
        <end position="600"/>
    </location>
</feature>
<evidence type="ECO:0000256" key="1">
    <source>
        <dbReference type="SAM" id="Phobius"/>
    </source>
</evidence>